<accession>A0A445ETW9</accession>
<reference evidence="3 4" key="1">
    <citation type="submission" date="2019-01" db="EMBL/GenBank/DDBJ databases">
        <title>Sequencing of cultivated peanut Arachis hypogaea provides insights into genome evolution and oil improvement.</title>
        <authorList>
            <person name="Chen X."/>
        </authorList>
    </citation>
    <scope>NUCLEOTIDE SEQUENCE [LARGE SCALE GENOMIC DNA]</scope>
    <source>
        <strain evidence="4">cv. Fuhuasheng</strain>
        <tissue evidence="3">Leaves</tissue>
    </source>
</reference>
<feature type="chain" id="PRO_5019271984" description="Transposase MuDR plant domain-containing protein" evidence="1">
    <location>
        <begin position="28"/>
        <end position="80"/>
    </location>
</feature>
<evidence type="ECO:0000313" key="3">
    <source>
        <dbReference type="EMBL" id="RYR78806.1"/>
    </source>
</evidence>
<feature type="signal peptide" evidence="1">
    <location>
        <begin position="1"/>
        <end position="27"/>
    </location>
</feature>
<organism evidence="3 4">
    <name type="scientific">Arachis hypogaea</name>
    <name type="common">Peanut</name>
    <dbReference type="NCBI Taxonomy" id="3818"/>
    <lineage>
        <taxon>Eukaryota</taxon>
        <taxon>Viridiplantae</taxon>
        <taxon>Streptophyta</taxon>
        <taxon>Embryophyta</taxon>
        <taxon>Tracheophyta</taxon>
        <taxon>Spermatophyta</taxon>
        <taxon>Magnoliopsida</taxon>
        <taxon>eudicotyledons</taxon>
        <taxon>Gunneridae</taxon>
        <taxon>Pentapetalae</taxon>
        <taxon>rosids</taxon>
        <taxon>fabids</taxon>
        <taxon>Fabales</taxon>
        <taxon>Fabaceae</taxon>
        <taxon>Papilionoideae</taxon>
        <taxon>50 kb inversion clade</taxon>
        <taxon>dalbergioids sensu lato</taxon>
        <taxon>Dalbergieae</taxon>
        <taxon>Pterocarpus clade</taxon>
        <taxon>Arachis</taxon>
    </lineage>
</organism>
<dbReference type="Proteomes" id="UP000289738">
    <property type="component" value="Chromosome A01"/>
</dbReference>
<dbReference type="AlphaFoldDB" id="A0A445ETW9"/>
<feature type="domain" description="Transposase MuDR plant" evidence="2">
    <location>
        <begin position="30"/>
        <end position="76"/>
    </location>
</feature>
<keyword evidence="1" id="KW-0732">Signal</keyword>
<evidence type="ECO:0000256" key="1">
    <source>
        <dbReference type="SAM" id="SignalP"/>
    </source>
</evidence>
<proteinExistence type="predicted"/>
<name>A0A445ETW9_ARAHY</name>
<protein>
    <recommendedName>
        <fullName evidence="2">Transposase MuDR plant domain-containing protein</fullName>
    </recommendedName>
</protein>
<evidence type="ECO:0000259" key="2">
    <source>
        <dbReference type="Pfam" id="PF03108"/>
    </source>
</evidence>
<dbReference type="Pfam" id="PF03108">
    <property type="entry name" value="DBD_Tnp_Mut"/>
    <property type="match status" value="1"/>
</dbReference>
<evidence type="ECO:0000313" key="4">
    <source>
        <dbReference type="Proteomes" id="UP000289738"/>
    </source>
</evidence>
<comment type="caution">
    <text evidence="3">The sequence shown here is derived from an EMBL/GenBank/DDBJ whole genome shotgun (WGS) entry which is preliminary data.</text>
</comment>
<gene>
    <name evidence="3" type="ORF">Ahy_A01g003661</name>
</gene>
<keyword evidence="4" id="KW-1185">Reference proteome</keyword>
<dbReference type="InterPro" id="IPR004332">
    <property type="entry name" value="Transposase_MuDR"/>
</dbReference>
<sequence>MDHNFLNISIQLELFLVVIVVDPVVVSDGKFVVGMEFSSRETVIAAIKDYTIRRGVDYRVCESEPTTFYAKCVQYGTSCD</sequence>
<dbReference type="EMBL" id="SDMP01000001">
    <property type="protein sequence ID" value="RYR78806.1"/>
    <property type="molecule type" value="Genomic_DNA"/>
</dbReference>